<keyword evidence="2" id="KW-0808">Transferase</keyword>
<reference evidence="2 3" key="1">
    <citation type="submission" date="2019-05" db="EMBL/GenBank/DDBJ databases">
        <authorList>
            <consortium name="Pathogen Informatics"/>
        </authorList>
    </citation>
    <scope>NUCLEOTIDE SEQUENCE [LARGE SCALE GENOMIC DNA]</scope>
    <source>
        <strain evidence="2 3">NCTC5385</strain>
    </source>
</reference>
<name>A0A4U9YP43_9STRE</name>
<protein>
    <submittedName>
        <fullName evidence="2">Putative histidine kinase</fullName>
    </submittedName>
</protein>
<dbReference type="STRING" id="873448.STRPO_0205"/>
<keyword evidence="2" id="KW-0418">Kinase</keyword>
<gene>
    <name evidence="2" type="ORF">NCTC5385_01329</name>
</gene>
<dbReference type="GO" id="GO:0016301">
    <property type="term" value="F:kinase activity"/>
    <property type="evidence" value="ECO:0007669"/>
    <property type="project" value="UniProtKB-KW"/>
</dbReference>
<sequence>MIELKKTIDILLDVYAYNHAFKIAKEIPSINPDSFFLLELLKERRELNLSFMIANQARLKDLQAKHQVTFLMNEDLEKEQIANYVLDLEVKVKNGDIIDFVRAVSPILYRLFLTLIQKEIPHFDTFIHDSKNDQYDTWDFQNMQEANLPIFQAYLSQRQSRNVTSRSLTDLLILSDLPHEIKETIKSLRQFEKSVRNPLAHLIKAFDEEELYRTTKFSSQVFLEKIIELATYSGVSYQREPFYFDQINGLIEKGLKDEKEQ</sequence>
<dbReference type="InterPro" id="IPR053941">
    <property type="entry name" value="Csm6_HEPN"/>
</dbReference>
<proteinExistence type="predicted"/>
<dbReference type="RefSeq" id="WP_138068568.1">
    <property type="nucleotide sequence ID" value="NZ_LR594035.1"/>
</dbReference>
<evidence type="ECO:0000259" key="1">
    <source>
        <dbReference type="Pfam" id="PF09659"/>
    </source>
</evidence>
<dbReference type="EMBL" id="LR594035">
    <property type="protein sequence ID" value="VTS27481.1"/>
    <property type="molecule type" value="Genomic_DNA"/>
</dbReference>
<dbReference type="Pfam" id="PF09659">
    <property type="entry name" value="Cas_Csm6_HEPN"/>
    <property type="match status" value="1"/>
</dbReference>
<dbReference type="AlphaFoldDB" id="A0A4U9YP43"/>
<evidence type="ECO:0000313" key="3">
    <source>
        <dbReference type="Proteomes" id="UP000304914"/>
    </source>
</evidence>
<dbReference type="Proteomes" id="UP000304914">
    <property type="component" value="Chromosome"/>
</dbReference>
<feature type="domain" description="Csm6 HEPN" evidence="1">
    <location>
        <begin position="78"/>
        <end position="248"/>
    </location>
</feature>
<evidence type="ECO:0000313" key="2">
    <source>
        <dbReference type="EMBL" id="VTS27481.1"/>
    </source>
</evidence>
<organism evidence="2 3">
    <name type="scientific">Streptococcus pseudoporcinus</name>
    <dbReference type="NCBI Taxonomy" id="361101"/>
    <lineage>
        <taxon>Bacteria</taxon>
        <taxon>Bacillati</taxon>
        <taxon>Bacillota</taxon>
        <taxon>Bacilli</taxon>
        <taxon>Lactobacillales</taxon>
        <taxon>Streptococcaceae</taxon>
        <taxon>Streptococcus</taxon>
    </lineage>
</organism>
<accession>A0A4U9YP43</accession>